<protein>
    <submittedName>
        <fullName evidence="2">Carboxymuconolactone decarboxylase family protein</fullName>
    </submittedName>
</protein>
<reference evidence="2 3" key="1">
    <citation type="submission" date="2020-12" db="EMBL/GenBank/DDBJ databases">
        <title>Bacterial novel species Adhaeribacter sp. BT258 isolated from soil.</title>
        <authorList>
            <person name="Jung H.-Y."/>
        </authorList>
    </citation>
    <scope>NUCLEOTIDE SEQUENCE [LARGE SCALE GENOMIC DNA]</scope>
    <source>
        <strain evidence="2 3">BT258</strain>
    </source>
</reference>
<gene>
    <name evidence="2" type="ORF">I5M27_06835</name>
</gene>
<evidence type="ECO:0000313" key="2">
    <source>
        <dbReference type="EMBL" id="MBK0402694.1"/>
    </source>
</evidence>
<dbReference type="Gene3D" id="1.20.1290.10">
    <property type="entry name" value="AhpD-like"/>
    <property type="match status" value="1"/>
</dbReference>
<feature type="domain" description="Carboxymuconolactone decarboxylase-like" evidence="1">
    <location>
        <begin position="23"/>
        <end position="103"/>
    </location>
</feature>
<evidence type="ECO:0000313" key="3">
    <source>
        <dbReference type="Proteomes" id="UP000644147"/>
    </source>
</evidence>
<dbReference type="Pfam" id="PF02627">
    <property type="entry name" value="CMD"/>
    <property type="match status" value="1"/>
</dbReference>
<dbReference type="EMBL" id="JAEHFX010000003">
    <property type="protein sequence ID" value="MBK0402694.1"/>
    <property type="molecule type" value="Genomic_DNA"/>
</dbReference>
<dbReference type="PANTHER" id="PTHR33930">
    <property type="entry name" value="ALKYL HYDROPEROXIDE REDUCTASE AHPD"/>
    <property type="match status" value="1"/>
</dbReference>
<sequence length="114" mass="12749">MEHDHFFPQPTREIAEKRAALAPEAMEAWRNFSRTVYKEGTLPEKYKQLIAVAVAHVTQCPYCIRSHTALAIRRGATQQEVMEAIWVAAEMRAGGAVAHSALAISEMEKLENPS</sequence>
<keyword evidence="3" id="KW-1185">Reference proteome</keyword>
<accession>A0ABS1BZW7</accession>
<name>A0ABS1BZW7_9BACT</name>
<dbReference type="InterPro" id="IPR029032">
    <property type="entry name" value="AhpD-like"/>
</dbReference>
<organism evidence="2 3">
    <name type="scientific">Adhaeribacter terrigena</name>
    <dbReference type="NCBI Taxonomy" id="2793070"/>
    <lineage>
        <taxon>Bacteria</taxon>
        <taxon>Pseudomonadati</taxon>
        <taxon>Bacteroidota</taxon>
        <taxon>Cytophagia</taxon>
        <taxon>Cytophagales</taxon>
        <taxon>Hymenobacteraceae</taxon>
        <taxon>Adhaeribacter</taxon>
    </lineage>
</organism>
<dbReference type="SUPFAM" id="SSF69118">
    <property type="entry name" value="AhpD-like"/>
    <property type="match status" value="1"/>
</dbReference>
<dbReference type="Proteomes" id="UP000644147">
    <property type="component" value="Unassembled WGS sequence"/>
</dbReference>
<dbReference type="PANTHER" id="PTHR33930:SF2">
    <property type="entry name" value="BLR3452 PROTEIN"/>
    <property type="match status" value="1"/>
</dbReference>
<comment type="caution">
    <text evidence="2">The sequence shown here is derived from an EMBL/GenBank/DDBJ whole genome shotgun (WGS) entry which is preliminary data.</text>
</comment>
<dbReference type="InterPro" id="IPR003779">
    <property type="entry name" value="CMD-like"/>
</dbReference>
<dbReference type="RefSeq" id="WP_200505456.1">
    <property type="nucleotide sequence ID" value="NZ_JAEHFX010000003.1"/>
</dbReference>
<dbReference type="NCBIfam" id="TIGR00778">
    <property type="entry name" value="ahpD_dom"/>
    <property type="match status" value="1"/>
</dbReference>
<proteinExistence type="predicted"/>
<evidence type="ECO:0000259" key="1">
    <source>
        <dbReference type="Pfam" id="PF02627"/>
    </source>
</evidence>
<dbReference type="InterPro" id="IPR004675">
    <property type="entry name" value="AhpD_core"/>
</dbReference>